<dbReference type="Proteomes" id="UP001501222">
    <property type="component" value="Unassembled WGS sequence"/>
</dbReference>
<evidence type="ECO:0000313" key="3">
    <source>
        <dbReference type="Proteomes" id="UP001501222"/>
    </source>
</evidence>
<reference evidence="3" key="1">
    <citation type="journal article" date="2019" name="Int. J. Syst. Evol. Microbiol.">
        <title>The Global Catalogue of Microorganisms (GCM) 10K type strain sequencing project: providing services to taxonomists for standard genome sequencing and annotation.</title>
        <authorList>
            <consortium name="The Broad Institute Genomics Platform"/>
            <consortium name="The Broad Institute Genome Sequencing Center for Infectious Disease"/>
            <person name="Wu L."/>
            <person name="Ma J."/>
        </authorList>
    </citation>
    <scope>NUCLEOTIDE SEQUENCE [LARGE SCALE GENOMIC DNA]</scope>
    <source>
        <strain evidence="3">JCM 16928</strain>
    </source>
</reference>
<evidence type="ECO:0000313" key="2">
    <source>
        <dbReference type="EMBL" id="GAA3545567.1"/>
    </source>
</evidence>
<gene>
    <name evidence="2" type="ORF">GCM10022235_11650</name>
</gene>
<dbReference type="RefSeq" id="WP_344838067.1">
    <property type="nucleotide sequence ID" value="NZ_BAABAA010000001.1"/>
</dbReference>
<sequence length="159" mass="17459">MRLRRSRKRAAASALMLIAAAALVPMAAQAPAQAAPTVATGTTAWTPDISPMFDGEFVWRDVTSANRNEKLAICAAANGIACVSVGQGDGRHSIFHLFRCETRTLSNFIDALAVKNHQTGGVQIHFWGPHKEVWIKPDPNILWTVPDNYTYDFEHLDLC</sequence>
<accession>A0ABP6W520</accession>
<keyword evidence="1" id="KW-0732">Signal</keyword>
<name>A0ABP6W520_9ACTN</name>
<dbReference type="EMBL" id="BAABAA010000001">
    <property type="protein sequence ID" value="GAA3545567.1"/>
    <property type="molecule type" value="Genomic_DNA"/>
</dbReference>
<protein>
    <recommendedName>
        <fullName evidence="4">Secreted protein</fullName>
    </recommendedName>
</protein>
<evidence type="ECO:0008006" key="4">
    <source>
        <dbReference type="Google" id="ProtNLM"/>
    </source>
</evidence>
<organism evidence="2 3">
    <name type="scientific">Kribbella ginsengisoli</name>
    <dbReference type="NCBI Taxonomy" id="363865"/>
    <lineage>
        <taxon>Bacteria</taxon>
        <taxon>Bacillati</taxon>
        <taxon>Actinomycetota</taxon>
        <taxon>Actinomycetes</taxon>
        <taxon>Propionibacteriales</taxon>
        <taxon>Kribbellaceae</taxon>
        <taxon>Kribbella</taxon>
    </lineage>
</organism>
<comment type="caution">
    <text evidence="2">The sequence shown here is derived from an EMBL/GenBank/DDBJ whole genome shotgun (WGS) entry which is preliminary data.</text>
</comment>
<proteinExistence type="predicted"/>
<evidence type="ECO:0000256" key="1">
    <source>
        <dbReference type="SAM" id="SignalP"/>
    </source>
</evidence>
<keyword evidence="3" id="KW-1185">Reference proteome</keyword>
<feature type="signal peptide" evidence="1">
    <location>
        <begin position="1"/>
        <end position="34"/>
    </location>
</feature>
<feature type="chain" id="PRO_5045668237" description="Secreted protein" evidence="1">
    <location>
        <begin position="35"/>
        <end position="159"/>
    </location>
</feature>